<evidence type="ECO:0008006" key="3">
    <source>
        <dbReference type="Google" id="ProtNLM"/>
    </source>
</evidence>
<dbReference type="SUPFAM" id="SSF140453">
    <property type="entry name" value="EsxAB dimer-like"/>
    <property type="match status" value="1"/>
</dbReference>
<name>A0A164H310_9NOCA</name>
<evidence type="ECO:0000313" key="2">
    <source>
        <dbReference type="Proteomes" id="UP000076512"/>
    </source>
</evidence>
<dbReference type="EMBL" id="LWGR01000021">
    <property type="protein sequence ID" value="KZM68158.1"/>
    <property type="molecule type" value="Genomic_DNA"/>
</dbReference>
<dbReference type="Proteomes" id="UP000076512">
    <property type="component" value="Unassembled WGS sequence"/>
</dbReference>
<organism evidence="1 2">
    <name type="scientific">Nocardia terpenica</name>
    <dbReference type="NCBI Taxonomy" id="455432"/>
    <lineage>
        <taxon>Bacteria</taxon>
        <taxon>Bacillati</taxon>
        <taxon>Actinomycetota</taxon>
        <taxon>Actinomycetes</taxon>
        <taxon>Mycobacteriales</taxon>
        <taxon>Nocardiaceae</taxon>
        <taxon>Nocardia</taxon>
    </lineage>
</organism>
<dbReference type="InterPro" id="IPR036689">
    <property type="entry name" value="ESAT-6-like_sf"/>
</dbReference>
<dbReference type="OrthoDB" id="4509678at2"/>
<evidence type="ECO:0000313" key="1">
    <source>
        <dbReference type="EMBL" id="KZM68158.1"/>
    </source>
</evidence>
<gene>
    <name evidence="1" type="ORF">AWN90_09460</name>
</gene>
<proteinExistence type="predicted"/>
<keyword evidence="2" id="KW-1185">Reference proteome</keyword>
<dbReference type="AlphaFoldDB" id="A0A164H310"/>
<accession>A0A164H310</accession>
<protein>
    <recommendedName>
        <fullName evidence="3">WXG100 family type VII secretion target</fullName>
    </recommendedName>
</protein>
<dbReference type="Gene3D" id="1.10.287.1060">
    <property type="entry name" value="ESAT-6-like"/>
    <property type="match status" value="1"/>
</dbReference>
<dbReference type="RefSeq" id="WP_067579514.1">
    <property type="nucleotide sequence ID" value="NZ_JABMCZ010000002.1"/>
</dbReference>
<comment type="caution">
    <text evidence="1">The sequence shown here is derived from an EMBL/GenBank/DDBJ whole genome shotgun (WGS) entry which is preliminary data.</text>
</comment>
<reference evidence="1 2" key="1">
    <citation type="submission" date="2016-04" db="EMBL/GenBank/DDBJ databases">
        <authorList>
            <person name="Evans L.H."/>
            <person name="Alamgir A."/>
            <person name="Owens N."/>
            <person name="Weber N.D."/>
            <person name="Virtaneva K."/>
            <person name="Barbian K."/>
            <person name="Babar A."/>
            <person name="Rosenke K."/>
        </authorList>
    </citation>
    <scope>NUCLEOTIDE SEQUENCE [LARGE SCALE GENOMIC DNA]</scope>
    <source>
        <strain evidence="1 2">IFM 0406</strain>
    </source>
</reference>
<sequence length="354" mass="35841">MSTPKEVLAWDLSGLTTVAANASGLADAIVKAAATMQTTIHDGFTWTGQAKDAAQGKADKEQTEMRAVATAYDDLADACTGAHNEMDHPLSEIKTIFQNYVKPPVTVGDDWSVHNIADPDSDAGVQLARLPGLATTLLAADAKWGQKIADANTEIDRMAPAAALALEAGAITRIKKEDPKAVSDAIATNPASFWAPDIPAATASTIAGAMTEGTRMGLEGAAKDAGDAGVLKWVENWGQYGKDGHWTSGLTSGLSRFGIIGNAIGTVPAIADDIHGGMNPTEAVVSESGGTAAGMATGTAATALAAAGTDALVGAAAGSAVPGVGTAVGFVVGAGVGALTAYFTPKIIQKVWEW</sequence>
<dbReference type="STRING" id="455432.AWN90_09460"/>